<keyword evidence="1" id="KW-0808">Transferase</keyword>
<dbReference type="EMBL" id="DXIJ01000110">
    <property type="protein sequence ID" value="HIV86207.1"/>
    <property type="molecule type" value="Genomic_DNA"/>
</dbReference>
<sequence length="256" mass="29343">MSDWSSKQYIKFKAQRTQPSLDLIHRISDTEPNSILDIGCGPGNSTSALAAAFPHAEITGIDASDDMLCRARSTYPNLQFEQAYVPDGLDKFKRKYDLIFSNACIHWIPNQEELIKKVFGKLSDGGVFAVQIPLVQEAPFYKILWELIKAPRWEKLSDIRNFHNLLPEEYYDLFSAMNCDFEMWQTSYYHIMESTEGIIEWYKGSGLRPYLDALPASDQDALVNALRAALNDYYTPQADSKIIMKMPRLFFILKSA</sequence>
<dbReference type="GO" id="GO:0030798">
    <property type="term" value="F:trans-aconitate 2-methyltransferase activity"/>
    <property type="evidence" value="ECO:0007669"/>
    <property type="project" value="InterPro"/>
</dbReference>
<reference evidence="1" key="1">
    <citation type="journal article" date="2021" name="PeerJ">
        <title>Extensive microbial diversity within the chicken gut microbiome revealed by metagenomics and culture.</title>
        <authorList>
            <person name="Gilroy R."/>
            <person name="Ravi A."/>
            <person name="Getino M."/>
            <person name="Pursley I."/>
            <person name="Horton D.L."/>
            <person name="Alikhan N.F."/>
            <person name="Baker D."/>
            <person name="Gharbi K."/>
            <person name="Hall N."/>
            <person name="Watson M."/>
            <person name="Adriaenssens E.M."/>
            <person name="Foster-Nyarko E."/>
            <person name="Jarju S."/>
            <person name="Secka A."/>
            <person name="Antonio M."/>
            <person name="Oren A."/>
            <person name="Chaudhuri R.R."/>
            <person name="La Ragione R."/>
            <person name="Hildebrand F."/>
            <person name="Pallen M.J."/>
        </authorList>
    </citation>
    <scope>NUCLEOTIDE SEQUENCE</scope>
    <source>
        <strain evidence="1">5790</strain>
    </source>
</reference>
<dbReference type="Gene3D" id="3.40.50.150">
    <property type="entry name" value="Vaccinia Virus protein VP39"/>
    <property type="match status" value="1"/>
</dbReference>
<dbReference type="InterPro" id="IPR029063">
    <property type="entry name" value="SAM-dependent_MTases_sf"/>
</dbReference>
<keyword evidence="1" id="KW-0489">Methyltransferase</keyword>
<gene>
    <name evidence="1" type="ORF">H9900_05285</name>
</gene>
<comment type="caution">
    <text evidence="1">The sequence shown here is derived from an EMBL/GenBank/DDBJ whole genome shotgun (WGS) entry which is preliminary data.</text>
</comment>
<reference evidence="1" key="2">
    <citation type="submission" date="2021-04" db="EMBL/GenBank/DDBJ databases">
        <authorList>
            <person name="Gilroy R."/>
        </authorList>
    </citation>
    <scope>NUCLEOTIDE SEQUENCE</scope>
    <source>
        <strain evidence="1">5790</strain>
    </source>
</reference>
<dbReference type="InterPro" id="IPR023149">
    <property type="entry name" value="Trans_acon_MeTrfase_C"/>
</dbReference>
<dbReference type="PANTHER" id="PTHR43861">
    <property type="entry name" value="TRANS-ACONITATE 2-METHYLTRANSFERASE-RELATED"/>
    <property type="match status" value="1"/>
</dbReference>
<protein>
    <submittedName>
        <fullName evidence="1">Methyltransferase domain-containing protein</fullName>
    </submittedName>
</protein>
<dbReference type="GO" id="GO:0032259">
    <property type="term" value="P:methylation"/>
    <property type="evidence" value="ECO:0007669"/>
    <property type="project" value="UniProtKB-KW"/>
</dbReference>
<organism evidence="1 2">
    <name type="scientific">Candidatus Monoglobus merdigallinarum</name>
    <dbReference type="NCBI Taxonomy" id="2838698"/>
    <lineage>
        <taxon>Bacteria</taxon>
        <taxon>Bacillati</taxon>
        <taxon>Bacillota</taxon>
        <taxon>Clostridia</taxon>
        <taxon>Monoglobales</taxon>
        <taxon>Monoglobaceae</taxon>
        <taxon>Monoglobus</taxon>
    </lineage>
</organism>
<evidence type="ECO:0000313" key="2">
    <source>
        <dbReference type="Proteomes" id="UP000824162"/>
    </source>
</evidence>
<dbReference type="PANTHER" id="PTHR43861:SF1">
    <property type="entry name" value="TRANS-ACONITATE 2-METHYLTRANSFERASE"/>
    <property type="match status" value="1"/>
</dbReference>
<dbReference type="Proteomes" id="UP000824162">
    <property type="component" value="Unassembled WGS sequence"/>
</dbReference>
<dbReference type="SUPFAM" id="SSF53335">
    <property type="entry name" value="S-adenosyl-L-methionine-dependent methyltransferases"/>
    <property type="match status" value="1"/>
</dbReference>
<proteinExistence type="predicted"/>
<evidence type="ECO:0000313" key="1">
    <source>
        <dbReference type="EMBL" id="HIV86207.1"/>
    </source>
</evidence>
<name>A0A9D1TLR2_9FIRM</name>
<dbReference type="CDD" id="cd02440">
    <property type="entry name" value="AdoMet_MTases"/>
    <property type="match status" value="1"/>
</dbReference>
<dbReference type="AlphaFoldDB" id="A0A9D1TLR2"/>
<dbReference type="Gene3D" id="1.10.150.290">
    <property type="entry name" value="S-adenosyl-L-methionine-dependent methyltransferases"/>
    <property type="match status" value="1"/>
</dbReference>
<dbReference type="Pfam" id="PF13489">
    <property type="entry name" value="Methyltransf_23"/>
    <property type="match status" value="1"/>
</dbReference>
<accession>A0A9D1TLR2</accession>